<evidence type="ECO:0000313" key="3">
    <source>
        <dbReference type="Proteomes" id="UP001066276"/>
    </source>
</evidence>
<protein>
    <submittedName>
        <fullName evidence="2">Uncharacterized protein</fullName>
    </submittedName>
</protein>
<dbReference type="Proteomes" id="UP001066276">
    <property type="component" value="Chromosome 11"/>
</dbReference>
<name>A0AAV7LRQ8_PLEWA</name>
<feature type="region of interest" description="Disordered" evidence="1">
    <location>
        <begin position="54"/>
        <end position="74"/>
    </location>
</feature>
<accession>A0AAV7LRQ8</accession>
<dbReference type="EMBL" id="JANPWB010000015">
    <property type="protein sequence ID" value="KAJ1090170.1"/>
    <property type="molecule type" value="Genomic_DNA"/>
</dbReference>
<gene>
    <name evidence="2" type="ORF">NDU88_003305</name>
</gene>
<keyword evidence="3" id="KW-1185">Reference proteome</keyword>
<dbReference type="AlphaFoldDB" id="A0AAV7LRQ8"/>
<proteinExistence type="predicted"/>
<reference evidence="2" key="1">
    <citation type="journal article" date="2022" name="bioRxiv">
        <title>Sequencing and chromosome-scale assembly of the giantPleurodeles waltlgenome.</title>
        <authorList>
            <person name="Brown T."/>
            <person name="Elewa A."/>
            <person name="Iarovenko S."/>
            <person name="Subramanian E."/>
            <person name="Araus A.J."/>
            <person name="Petzold A."/>
            <person name="Susuki M."/>
            <person name="Suzuki K.-i.T."/>
            <person name="Hayashi T."/>
            <person name="Toyoda A."/>
            <person name="Oliveira C."/>
            <person name="Osipova E."/>
            <person name="Leigh N.D."/>
            <person name="Simon A."/>
            <person name="Yun M.H."/>
        </authorList>
    </citation>
    <scope>NUCLEOTIDE SEQUENCE</scope>
    <source>
        <strain evidence="2">20211129_DDA</strain>
        <tissue evidence="2">Liver</tissue>
    </source>
</reference>
<evidence type="ECO:0000256" key="1">
    <source>
        <dbReference type="SAM" id="MobiDB-lite"/>
    </source>
</evidence>
<sequence>MPEPRPPGVNLSVSRLMEGQDGVGAGLPVRVWPPCQSANTLLMRGLTRSAAGPRTTWRYTEGPERSWNQELHYP</sequence>
<evidence type="ECO:0000313" key="2">
    <source>
        <dbReference type="EMBL" id="KAJ1090170.1"/>
    </source>
</evidence>
<comment type="caution">
    <text evidence="2">The sequence shown here is derived from an EMBL/GenBank/DDBJ whole genome shotgun (WGS) entry which is preliminary data.</text>
</comment>
<organism evidence="2 3">
    <name type="scientific">Pleurodeles waltl</name>
    <name type="common">Iberian ribbed newt</name>
    <dbReference type="NCBI Taxonomy" id="8319"/>
    <lineage>
        <taxon>Eukaryota</taxon>
        <taxon>Metazoa</taxon>
        <taxon>Chordata</taxon>
        <taxon>Craniata</taxon>
        <taxon>Vertebrata</taxon>
        <taxon>Euteleostomi</taxon>
        <taxon>Amphibia</taxon>
        <taxon>Batrachia</taxon>
        <taxon>Caudata</taxon>
        <taxon>Salamandroidea</taxon>
        <taxon>Salamandridae</taxon>
        <taxon>Pleurodelinae</taxon>
        <taxon>Pleurodeles</taxon>
    </lineage>
</organism>